<keyword evidence="1" id="KW-0812">Transmembrane</keyword>
<gene>
    <name evidence="3" type="ORF">KsCSTR_13210</name>
    <name evidence="2" type="ORF">kuste2918</name>
</gene>
<reference evidence="3 4" key="3">
    <citation type="submission" date="2020-02" db="EMBL/GenBank/DDBJ databases">
        <title>Newly sequenced genome of strain CSTR1 showed variability in Candidatus Kuenenia stuttgartiensis genomes.</title>
        <authorList>
            <person name="Ding C."/>
            <person name="Adrian L."/>
        </authorList>
    </citation>
    <scope>NUCLEOTIDE SEQUENCE [LARGE SCALE GENOMIC DNA]</scope>
    <source>
        <strain evidence="3 4">CSTR1</strain>
    </source>
</reference>
<evidence type="ECO:0000313" key="4">
    <source>
        <dbReference type="Proteomes" id="UP000501926"/>
    </source>
</evidence>
<sequence length="51" mass="6158">MFQFLIGRMKTAVLHYMSFSLTLFQFLIGRMKTYIFSSNIIYYVFVSIPHR</sequence>
<evidence type="ECO:0000313" key="2">
    <source>
        <dbReference type="EMBL" id="CAJ73671.1"/>
    </source>
</evidence>
<accession>Q1Q0Y6</accession>
<organism evidence="2">
    <name type="scientific">Kuenenia stuttgartiensis</name>
    <dbReference type="NCBI Taxonomy" id="174633"/>
    <lineage>
        <taxon>Bacteria</taxon>
        <taxon>Pseudomonadati</taxon>
        <taxon>Planctomycetota</taxon>
        <taxon>Candidatus Brocadiia</taxon>
        <taxon>Candidatus Brocadiales</taxon>
        <taxon>Candidatus Brocadiaceae</taxon>
        <taxon>Candidatus Kuenenia</taxon>
    </lineage>
</organism>
<proteinExistence type="predicted"/>
<dbReference type="EMBL" id="CT573071">
    <property type="protein sequence ID" value="CAJ73671.1"/>
    <property type="molecule type" value="Genomic_DNA"/>
</dbReference>
<dbReference type="AlphaFoldDB" id="Q1Q0Y6"/>
<keyword evidence="1" id="KW-0472">Membrane</keyword>
<feature type="transmembrane region" description="Helical" evidence="1">
    <location>
        <begin position="12"/>
        <end position="28"/>
    </location>
</feature>
<reference evidence="2" key="1">
    <citation type="journal article" date="2006" name="Nature">
        <title>Deciphering the evolution and metabolism of an anammox bacterium from a community genome.</title>
        <authorList>
            <person name="Strous M."/>
            <person name="Pelletier E."/>
            <person name="Mangenot S."/>
            <person name="Rattei T."/>
            <person name="Lehner A."/>
            <person name="Taylor M.W."/>
            <person name="Horn M."/>
            <person name="Daims H."/>
            <person name="Bartol-Mavel D."/>
            <person name="Wincker P."/>
            <person name="Barbe V."/>
            <person name="Fonknechten N."/>
            <person name="Vallenet D."/>
            <person name="Segurens B."/>
            <person name="Schenowitz-Truong C."/>
            <person name="Medigue C."/>
            <person name="Collingro A."/>
            <person name="Snel B."/>
            <person name="Dutilh B.E."/>
            <person name="OpDenCamp H.J.M."/>
            <person name="vanDerDrift C."/>
            <person name="Cirpus I."/>
            <person name="vanDePas-Schoonen K.T."/>
            <person name="Harhangi H.R."/>
            <person name="vanNiftrik L."/>
            <person name="Schmid M."/>
            <person name="Keltjens J."/>
            <person name="vanDeVossenberg J."/>
            <person name="Kartal B."/>
            <person name="Meier H."/>
            <person name="Frishman D."/>
            <person name="Huynen M.A."/>
            <person name="Mewes H."/>
            <person name="Weissenbach J."/>
            <person name="Jetten M.S.M."/>
            <person name="Wagner M."/>
            <person name="LePaslier D."/>
        </authorList>
    </citation>
    <scope>NUCLEOTIDE SEQUENCE</scope>
</reference>
<protein>
    <submittedName>
        <fullName evidence="2">Uncharacterized protein</fullName>
    </submittedName>
</protein>
<dbReference type="EMBL" id="CP049055">
    <property type="protein sequence ID" value="QII10700.1"/>
    <property type="molecule type" value="Genomic_DNA"/>
</dbReference>
<dbReference type="Proteomes" id="UP000501926">
    <property type="component" value="Chromosome"/>
</dbReference>
<evidence type="ECO:0000313" key="3">
    <source>
        <dbReference type="EMBL" id="QII10700.1"/>
    </source>
</evidence>
<reference evidence="2" key="2">
    <citation type="submission" date="2006-01" db="EMBL/GenBank/DDBJ databases">
        <authorList>
            <person name="Genoscope"/>
        </authorList>
    </citation>
    <scope>NUCLEOTIDE SEQUENCE</scope>
</reference>
<evidence type="ECO:0000256" key="1">
    <source>
        <dbReference type="SAM" id="Phobius"/>
    </source>
</evidence>
<keyword evidence="1" id="KW-1133">Transmembrane helix</keyword>
<name>Q1Q0Y6_KUEST</name>